<evidence type="ECO:0000256" key="2">
    <source>
        <dbReference type="ARBA" id="ARBA00008072"/>
    </source>
</evidence>
<dbReference type="FunFam" id="3.40.50.720:FF:000068">
    <property type="entry name" value="Sorbitol dehydrogenase"/>
    <property type="match status" value="1"/>
</dbReference>
<evidence type="ECO:0000313" key="11">
    <source>
        <dbReference type="EMBL" id="KAF7494112.1"/>
    </source>
</evidence>
<comment type="cofactor">
    <cofactor evidence="1">
        <name>Zn(2+)</name>
        <dbReference type="ChEBI" id="CHEBI:29105"/>
    </cofactor>
</comment>
<dbReference type="InterPro" id="IPR036291">
    <property type="entry name" value="NAD(P)-bd_dom_sf"/>
</dbReference>
<dbReference type="InterPro" id="IPR045306">
    <property type="entry name" value="SDH-like"/>
</dbReference>
<comment type="similarity">
    <text evidence="2">Belongs to the zinc-containing alcohol dehydrogenase family.</text>
</comment>
<reference evidence="12" key="3">
    <citation type="submission" date="2022-06" db="UniProtKB">
        <authorList>
            <consortium name="EnsemblMetazoa"/>
        </authorList>
    </citation>
    <scope>IDENTIFICATION</scope>
</reference>
<name>A0A834VE24_SARSC</name>
<keyword evidence="4" id="KW-0862">Zinc</keyword>
<evidence type="ECO:0000259" key="10">
    <source>
        <dbReference type="Pfam" id="PF08240"/>
    </source>
</evidence>
<dbReference type="AlphaFoldDB" id="A0A834VE24"/>
<evidence type="ECO:0000313" key="12">
    <source>
        <dbReference type="EnsemblMetazoa" id="KAF7494112.1"/>
    </source>
</evidence>
<evidence type="ECO:0000256" key="5">
    <source>
        <dbReference type="ARBA" id="ARBA00023002"/>
    </source>
</evidence>
<dbReference type="InterPro" id="IPR011032">
    <property type="entry name" value="GroES-like_sf"/>
</dbReference>
<reference evidence="13" key="1">
    <citation type="journal article" date="2020" name="PLoS Negl. Trop. Dis.">
        <title>High-quality nuclear genome for Sarcoptes scabiei-A critical resource for a neglected parasite.</title>
        <authorList>
            <person name="Korhonen P.K."/>
            <person name="Gasser R.B."/>
            <person name="Ma G."/>
            <person name="Wang T."/>
            <person name="Stroehlein A.J."/>
            <person name="Young N.D."/>
            <person name="Ang C.S."/>
            <person name="Fernando D.D."/>
            <person name="Lu H.C."/>
            <person name="Taylor S."/>
            <person name="Reynolds S.L."/>
            <person name="Mofiz E."/>
            <person name="Najaraj S.H."/>
            <person name="Gowda H."/>
            <person name="Madugundu A."/>
            <person name="Renuse S."/>
            <person name="Holt D."/>
            <person name="Pandey A."/>
            <person name="Papenfuss A.T."/>
            <person name="Fischer K."/>
        </authorList>
    </citation>
    <scope>NUCLEOTIDE SEQUENCE [LARGE SCALE GENOMIC DNA]</scope>
</reference>
<accession>A0A834VE24</accession>
<dbReference type="Gene3D" id="3.40.50.720">
    <property type="entry name" value="NAD(P)-binding Rossmann-like Domain"/>
    <property type="match status" value="1"/>
</dbReference>
<dbReference type="InterPro" id="IPR013149">
    <property type="entry name" value="ADH-like_C"/>
</dbReference>
<organism evidence="11">
    <name type="scientific">Sarcoptes scabiei</name>
    <name type="common">Itch mite</name>
    <name type="synonym">Acarus scabiei</name>
    <dbReference type="NCBI Taxonomy" id="52283"/>
    <lineage>
        <taxon>Eukaryota</taxon>
        <taxon>Metazoa</taxon>
        <taxon>Ecdysozoa</taxon>
        <taxon>Arthropoda</taxon>
        <taxon>Chelicerata</taxon>
        <taxon>Arachnida</taxon>
        <taxon>Acari</taxon>
        <taxon>Acariformes</taxon>
        <taxon>Sarcoptiformes</taxon>
        <taxon>Astigmata</taxon>
        <taxon>Psoroptidia</taxon>
        <taxon>Sarcoptoidea</taxon>
        <taxon>Sarcoptidae</taxon>
        <taxon>Sarcoptinae</taxon>
        <taxon>Sarcoptes</taxon>
    </lineage>
</organism>
<evidence type="ECO:0000259" key="9">
    <source>
        <dbReference type="Pfam" id="PF00107"/>
    </source>
</evidence>
<keyword evidence="6" id="KW-0520">NAD</keyword>
<dbReference type="Pfam" id="PF08240">
    <property type="entry name" value="ADH_N"/>
    <property type="match status" value="1"/>
</dbReference>
<evidence type="ECO:0000256" key="3">
    <source>
        <dbReference type="ARBA" id="ARBA00022723"/>
    </source>
</evidence>
<keyword evidence="13" id="KW-1185">Reference proteome</keyword>
<dbReference type="Gene3D" id="3.90.180.10">
    <property type="entry name" value="Medium-chain alcohol dehydrogenases, catalytic domain"/>
    <property type="match status" value="1"/>
</dbReference>
<dbReference type="GO" id="GO:0046872">
    <property type="term" value="F:metal ion binding"/>
    <property type="evidence" value="ECO:0007669"/>
    <property type="project" value="UniProtKB-KW"/>
</dbReference>
<gene>
    <name evidence="11" type="ORF">SSS_3010</name>
</gene>
<evidence type="ECO:0000256" key="8">
    <source>
        <dbReference type="ARBA" id="ARBA00032485"/>
    </source>
</evidence>
<dbReference type="OrthoDB" id="1879366at2759"/>
<dbReference type="Proteomes" id="UP000070412">
    <property type="component" value="Unassembled WGS sequence"/>
</dbReference>
<reference evidence="11" key="2">
    <citation type="submission" date="2020-01" db="EMBL/GenBank/DDBJ databases">
        <authorList>
            <person name="Korhonen P.K.K."/>
            <person name="Guangxu M.G."/>
            <person name="Wang T.W."/>
            <person name="Stroehlein A.J.S."/>
            <person name="Young N.D."/>
            <person name="Ang C.-S.A."/>
            <person name="Fernando D.W.F."/>
            <person name="Lu H.L."/>
            <person name="Taylor S.T."/>
            <person name="Ehtesham M.E.M."/>
            <person name="Najaraj S.H.N."/>
            <person name="Harsha G.H.G."/>
            <person name="Madugundu A.M."/>
            <person name="Renuse S.R."/>
            <person name="Holt D.H."/>
            <person name="Pandey A.P."/>
            <person name="Papenfuss A.P."/>
            <person name="Gasser R.B.G."/>
            <person name="Fischer K.F."/>
        </authorList>
    </citation>
    <scope>NUCLEOTIDE SEQUENCE</scope>
    <source>
        <strain evidence="11">SSS_KF_BRIS2020</strain>
    </source>
</reference>
<dbReference type="EMBL" id="WVUK01000054">
    <property type="protein sequence ID" value="KAF7494112.1"/>
    <property type="molecule type" value="Genomic_DNA"/>
</dbReference>
<dbReference type="PANTHER" id="PTHR43161">
    <property type="entry name" value="SORBITOL DEHYDROGENASE"/>
    <property type="match status" value="1"/>
</dbReference>
<evidence type="ECO:0000256" key="6">
    <source>
        <dbReference type="ARBA" id="ARBA00023027"/>
    </source>
</evidence>
<proteinExistence type="inferred from homology"/>
<dbReference type="CDD" id="cd05285">
    <property type="entry name" value="sorbitol_DH"/>
    <property type="match status" value="1"/>
</dbReference>
<keyword evidence="3" id="KW-0479">Metal-binding</keyword>
<dbReference type="EnsemblMetazoa" id="SSS_3010s_mrna">
    <property type="protein sequence ID" value="KAF7494112.1"/>
    <property type="gene ID" value="SSS_3010"/>
</dbReference>
<dbReference type="Pfam" id="PF00107">
    <property type="entry name" value="ADH_zinc_N"/>
    <property type="match status" value="1"/>
</dbReference>
<keyword evidence="5" id="KW-0560">Oxidoreductase</keyword>
<feature type="domain" description="Alcohol dehydrogenase-like C-terminal" evidence="9">
    <location>
        <begin position="250"/>
        <end position="383"/>
    </location>
</feature>
<sequence>MNNRNDPKHQTSKAWQYFVHSDSINNSIQCKRMSAIPLSADLFPKPNLSLVLYGKNDLRLETWPLPDKLEPDEVLLKSHSTGICGTDLHLWHNAQAADLKLTRPFCLGHEPSAIVMKCGSNVKHLQPGDNVAIEPPIPCLTCDICRSGRYNLCPISNEQSHGLPSSDGSLRRYYTHRADFCFKYSSSAISFLANSIRPSLIIIFILSIRLPSSISLEEGTMVETLAVCVHAFRRLEFKPGENVLICGAGPIGVLCLMVAKAFGCDQVCITDIKQSRLEMAKQMGADHCYLIDAEAKKTEPQIAQEISKLMGGKAPDVGLECSGFDSSQTLAVHAVKYGGRICLLGLGSPVSRVPLSTVIMKEIVLIGAFRIKDDYPMAIRLMETGRINVKPLITQVYPIEQSMEAFKLLGTPGVENVFKVLIQYDQ</sequence>
<dbReference type="SUPFAM" id="SSF51735">
    <property type="entry name" value="NAD(P)-binding Rossmann-fold domains"/>
    <property type="match status" value="1"/>
</dbReference>
<evidence type="ECO:0000256" key="4">
    <source>
        <dbReference type="ARBA" id="ARBA00022833"/>
    </source>
</evidence>
<dbReference type="InterPro" id="IPR013154">
    <property type="entry name" value="ADH-like_N"/>
</dbReference>
<dbReference type="PANTHER" id="PTHR43161:SF9">
    <property type="entry name" value="SORBITOL DEHYDROGENASE"/>
    <property type="match status" value="1"/>
</dbReference>
<dbReference type="GO" id="GO:0003939">
    <property type="term" value="F:L-iditol 2-dehydrogenase (NAD+) activity"/>
    <property type="evidence" value="ECO:0007669"/>
    <property type="project" value="TreeGrafter"/>
</dbReference>
<feature type="domain" description="Alcohol dehydrogenase-like N-terminal" evidence="10">
    <location>
        <begin position="71"/>
        <end position="184"/>
    </location>
</feature>
<evidence type="ECO:0000256" key="1">
    <source>
        <dbReference type="ARBA" id="ARBA00001947"/>
    </source>
</evidence>
<protein>
    <recommendedName>
        <fullName evidence="7">Sorbitol dehydrogenase</fullName>
    </recommendedName>
    <alternativeName>
        <fullName evidence="8">Polyol dehydrogenase</fullName>
    </alternativeName>
</protein>
<dbReference type="SUPFAM" id="SSF50129">
    <property type="entry name" value="GroES-like"/>
    <property type="match status" value="1"/>
</dbReference>
<evidence type="ECO:0000313" key="13">
    <source>
        <dbReference type="Proteomes" id="UP000070412"/>
    </source>
</evidence>
<evidence type="ECO:0000256" key="7">
    <source>
        <dbReference type="ARBA" id="ARBA00026132"/>
    </source>
</evidence>
<dbReference type="GO" id="GO:0006062">
    <property type="term" value="P:sorbitol catabolic process"/>
    <property type="evidence" value="ECO:0007669"/>
    <property type="project" value="TreeGrafter"/>
</dbReference>